<dbReference type="EMBL" id="FCQH01000020">
    <property type="protein sequence ID" value="CVL07384.1"/>
    <property type="molecule type" value="Genomic_DNA"/>
</dbReference>
<feature type="chain" id="PRO_5012205476" evidence="1">
    <location>
        <begin position="29"/>
        <end position="396"/>
    </location>
</feature>
<evidence type="ECO:0000256" key="1">
    <source>
        <dbReference type="SAM" id="SignalP"/>
    </source>
</evidence>
<organism evidence="2 3">
    <name type="scientific">Fusarium mangiferae</name>
    <name type="common">Mango malformation disease fungus</name>
    <dbReference type="NCBI Taxonomy" id="192010"/>
    <lineage>
        <taxon>Eukaryota</taxon>
        <taxon>Fungi</taxon>
        <taxon>Dikarya</taxon>
        <taxon>Ascomycota</taxon>
        <taxon>Pezizomycotina</taxon>
        <taxon>Sordariomycetes</taxon>
        <taxon>Hypocreomycetidae</taxon>
        <taxon>Hypocreales</taxon>
        <taxon>Nectriaceae</taxon>
        <taxon>Fusarium</taxon>
        <taxon>Fusarium fujikuroi species complex</taxon>
    </lineage>
</organism>
<proteinExistence type="predicted"/>
<evidence type="ECO:0000313" key="3">
    <source>
        <dbReference type="Proteomes" id="UP000184255"/>
    </source>
</evidence>
<evidence type="ECO:0000313" key="2">
    <source>
        <dbReference type="EMBL" id="CVL07384.1"/>
    </source>
</evidence>
<dbReference type="Proteomes" id="UP000184255">
    <property type="component" value="Unassembled WGS sequence"/>
</dbReference>
<dbReference type="Gene3D" id="1.25.40.20">
    <property type="entry name" value="Ankyrin repeat-containing domain"/>
    <property type="match status" value="1"/>
</dbReference>
<dbReference type="PANTHER" id="PTHR10039:SF15">
    <property type="entry name" value="NACHT DOMAIN-CONTAINING PROTEIN"/>
    <property type="match status" value="1"/>
</dbReference>
<protein>
    <submittedName>
        <fullName evidence="2">Uncharacterized protein</fullName>
    </submittedName>
</protein>
<comment type="caution">
    <text evidence="2">The sequence shown here is derived from an EMBL/GenBank/DDBJ whole genome shotgun (WGS) entry which is preliminary data.</text>
</comment>
<dbReference type="InterPro" id="IPR002110">
    <property type="entry name" value="Ankyrin_rpt"/>
</dbReference>
<keyword evidence="1" id="KW-0732">Signal</keyword>
<dbReference type="Pfam" id="PF12796">
    <property type="entry name" value="Ank_2"/>
    <property type="match status" value="1"/>
</dbReference>
<sequence>MTQFVLFRWAHLQIELLIALQSPEAVEARLGKLPHGLAEAYDELYERTESYDRIYLQRAVKWVLYAFDPLSTEQLLSAVQLRLVDGHDDPVLDTRNRRLSVEALENICRHLIVRGDRDEWAFSHTSVQEYFREKKHHRKWTNEDAQIEVAMLSLLALIDTVQYLIASVSLRSIVSLWHPDSEKTFEDYVAQYWVSHIKSLQYLPYEIRKPISKVLRKFMISSTDPGDSAVEYRTWLKYVRKRQLLILGKGDSRVWVDDLMPTKNPAFGIVSLGLDLDEEKWAKDSLQLHLGDFNYLGLDTLSLAAKYGSVGFRHQLMDLGIRLNTVSPIGSSALNEAIKSRNLNCVAEFLERNADPNLDTNSCPLCQAARQKCPELVRLLLKYGALPDALYRDCLF</sequence>
<gene>
    <name evidence="2" type="ORF">FMAN_14328</name>
</gene>
<dbReference type="InterPro" id="IPR036770">
    <property type="entry name" value="Ankyrin_rpt-contain_sf"/>
</dbReference>
<dbReference type="AlphaFoldDB" id="A0A1L7U9I7"/>
<feature type="signal peptide" evidence="1">
    <location>
        <begin position="1"/>
        <end position="28"/>
    </location>
</feature>
<dbReference type="RefSeq" id="XP_041690431.1">
    <property type="nucleotide sequence ID" value="XM_041825007.1"/>
</dbReference>
<dbReference type="GeneID" id="65093575"/>
<dbReference type="PANTHER" id="PTHR10039">
    <property type="entry name" value="AMELOGENIN"/>
    <property type="match status" value="1"/>
</dbReference>
<dbReference type="SMART" id="SM00248">
    <property type="entry name" value="ANK"/>
    <property type="match status" value="3"/>
</dbReference>
<dbReference type="SUPFAM" id="SSF48403">
    <property type="entry name" value="Ankyrin repeat"/>
    <property type="match status" value="1"/>
</dbReference>
<reference evidence="3" key="1">
    <citation type="journal article" date="2016" name="Genome Biol. Evol.">
        <title>Comparative 'omics' of the Fusarium fujikuroi species complex highlights differences in genetic potential and metabolite synthesis.</title>
        <authorList>
            <person name="Niehaus E.-M."/>
            <person name="Muensterkoetter M."/>
            <person name="Proctor R.H."/>
            <person name="Brown D.W."/>
            <person name="Sharon A."/>
            <person name="Idan Y."/>
            <person name="Oren-Young L."/>
            <person name="Sieber C.M."/>
            <person name="Novak O."/>
            <person name="Pencik A."/>
            <person name="Tarkowska D."/>
            <person name="Hromadova K."/>
            <person name="Freeman S."/>
            <person name="Maymon M."/>
            <person name="Elazar M."/>
            <person name="Youssef S.A."/>
            <person name="El-Shabrawy E.S.M."/>
            <person name="Shalaby A.B.A."/>
            <person name="Houterman P."/>
            <person name="Brock N.L."/>
            <person name="Burkhardt I."/>
            <person name="Tsavkelova E.A."/>
            <person name="Dickschat J.S."/>
            <person name="Galuszka P."/>
            <person name="Gueldener U."/>
            <person name="Tudzynski B."/>
        </authorList>
    </citation>
    <scope>NUCLEOTIDE SEQUENCE [LARGE SCALE GENOMIC DNA]</scope>
    <source>
        <strain evidence="3">MRC7560</strain>
    </source>
</reference>
<dbReference type="VEuPathDB" id="FungiDB:FMAN_14328"/>
<keyword evidence="3" id="KW-1185">Reference proteome</keyword>
<name>A0A1L7U9I7_FUSMA</name>
<accession>A0A1L7U9I7</accession>